<feature type="chain" id="PRO_5006663831" description="Lipoprotein" evidence="1">
    <location>
        <begin position="24"/>
        <end position="104"/>
    </location>
</feature>
<accession>A0A0T5NRD4</accession>
<name>A0A0T5NRD4_9RHOB</name>
<proteinExistence type="predicted"/>
<reference evidence="2 3" key="1">
    <citation type="submission" date="2015-04" db="EMBL/GenBank/DDBJ databases">
        <title>The draft genome sequence of Roseovarius sp.R12b.</title>
        <authorList>
            <person name="Li G."/>
            <person name="Lai Q."/>
            <person name="Shao Z."/>
            <person name="Yan P."/>
        </authorList>
    </citation>
    <scope>NUCLEOTIDE SEQUENCE [LARGE SCALE GENOMIC DNA]</scope>
    <source>
        <strain evidence="2 3">R12B</strain>
    </source>
</reference>
<dbReference type="PATRIC" id="fig|1641875.4.peg.1804"/>
<keyword evidence="1" id="KW-0732">Signal</keyword>
<dbReference type="EMBL" id="LAXJ01000020">
    <property type="protein sequence ID" value="KRS11199.1"/>
    <property type="molecule type" value="Genomic_DNA"/>
</dbReference>
<dbReference type="AlphaFoldDB" id="A0A0T5NRD4"/>
<dbReference type="Proteomes" id="UP000051295">
    <property type="component" value="Unassembled WGS sequence"/>
</dbReference>
<dbReference type="STRING" id="1641875.XM53_16525"/>
<sequence>MIRQLTAVGAVLGACVMSTPAIAANCADRETVVARLASHYDEQPTAGGLQSTDDEPALVEVWSSRETGTFTVMMTRPDGMTCIVATGTDWHQAAPDAPILGSAS</sequence>
<protein>
    <recommendedName>
        <fullName evidence="4">Lipoprotein</fullName>
    </recommendedName>
</protein>
<comment type="caution">
    <text evidence="2">The sequence shown here is derived from an EMBL/GenBank/DDBJ whole genome shotgun (WGS) entry which is preliminary data.</text>
</comment>
<feature type="signal peptide" evidence="1">
    <location>
        <begin position="1"/>
        <end position="23"/>
    </location>
</feature>
<evidence type="ECO:0000313" key="3">
    <source>
        <dbReference type="Proteomes" id="UP000051295"/>
    </source>
</evidence>
<evidence type="ECO:0000313" key="2">
    <source>
        <dbReference type="EMBL" id="KRS11199.1"/>
    </source>
</evidence>
<evidence type="ECO:0008006" key="4">
    <source>
        <dbReference type="Google" id="ProtNLM"/>
    </source>
</evidence>
<dbReference type="PROSITE" id="PS51257">
    <property type="entry name" value="PROKAR_LIPOPROTEIN"/>
    <property type="match status" value="1"/>
</dbReference>
<keyword evidence="3" id="KW-1185">Reference proteome</keyword>
<evidence type="ECO:0000256" key="1">
    <source>
        <dbReference type="SAM" id="SignalP"/>
    </source>
</evidence>
<gene>
    <name evidence="2" type="ORF">XM53_16525</name>
</gene>
<organism evidence="2 3">
    <name type="scientific">Roseovarius atlanticus</name>
    <dbReference type="NCBI Taxonomy" id="1641875"/>
    <lineage>
        <taxon>Bacteria</taxon>
        <taxon>Pseudomonadati</taxon>
        <taxon>Pseudomonadota</taxon>
        <taxon>Alphaproteobacteria</taxon>
        <taxon>Rhodobacterales</taxon>
        <taxon>Roseobacteraceae</taxon>
        <taxon>Roseovarius</taxon>
    </lineage>
</organism>
<dbReference type="RefSeq" id="WP_057795314.1">
    <property type="nucleotide sequence ID" value="NZ_LAXJ01000020.1"/>
</dbReference>